<evidence type="ECO:0000256" key="1">
    <source>
        <dbReference type="ARBA" id="ARBA00004383"/>
    </source>
</evidence>
<dbReference type="PANTHER" id="PTHR33446:SF2">
    <property type="entry name" value="PROTEIN TONB"/>
    <property type="match status" value="1"/>
</dbReference>
<gene>
    <name evidence="12" type="ORF">W911_04295</name>
</gene>
<dbReference type="NCBIfam" id="TIGR01352">
    <property type="entry name" value="tonB_Cterm"/>
    <property type="match status" value="1"/>
</dbReference>
<proteinExistence type="inferred from homology"/>
<evidence type="ECO:0000259" key="11">
    <source>
        <dbReference type="PROSITE" id="PS52015"/>
    </source>
</evidence>
<dbReference type="KEGG" id="hni:W911_04295"/>
<dbReference type="InterPro" id="IPR051045">
    <property type="entry name" value="TonB-dependent_transducer"/>
</dbReference>
<dbReference type="EMBL" id="CP006912">
    <property type="protein sequence ID" value="AHB47806.1"/>
    <property type="molecule type" value="Genomic_DNA"/>
</dbReference>
<keyword evidence="6" id="KW-0812">Transmembrane</keyword>
<evidence type="ECO:0000256" key="9">
    <source>
        <dbReference type="ARBA" id="ARBA00023136"/>
    </source>
</evidence>
<evidence type="ECO:0000256" key="7">
    <source>
        <dbReference type="ARBA" id="ARBA00022927"/>
    </source>
</evidence>
<evidence type="ECO:0000313" key="13">
    <source>
        <dbReference type="Proteomes" id="UP000018542"/>
    </source>
</evidence>
<comment type="subcellular location">
    <subcellularLocation>
        <location evidence="1">Cell inner membrane</location>
        <topology evidence="1">Single-pass membrane protein</topology>
        <orientation evidence="1">Periplasmic side</orientation>
    </subcellularLocation>
</comment>
<dbReference type="Gene3D" id="3.30.1150.10">
    <property type="match status" value="1"/>
</dbReference>
<evidence type="ECO:0000256" key="2">
    <source>
        <dbReference type="ARBA" id="ARBA00006555"/>
    </source>
</evidence>
<dbReference type="PATRIC" id="fig|1029756.8.peg.898"/>
<evidence type="ECO:0000256" key="10">
    <source>
        <dbReference type="SAM" id="MobiDB-lite"/>
    </source>
</evidence>
<evidence type="ECO:0000256" key="3">
    <source>
        <dbReference type="ARBA" id="ARBA00022448"/>
    </source>
</evidence>
<keyword evidence="13" id="KW-1185">Reference proteome</keyword>
<dbReference type="HOGENOM" id="CLU_076333_2_0_5"/>
<keyword evidence="5" id="KW-0997">Cell inner membrane</keyword>
<dbReference type="GO" id="GO:0055085">
    <property type="term" value="P:transmembrane transport"/>
    <property type="evidence" value="ECO:0007669"/>
    <property type="project" value="InterPro"/>
</dbReference>
<feature type="region of interest" description="Disordered" evidence="10">
    <location>
        <begin position="128"/>
        <end position="197"/>
    </location>
</feature>
<accession>V5SAP1</accession>
<dbReference type="AlphaFoldDB" id="V5SAP1"/>
<organism evidence="12 13">
    <name type="scientific">Hyphomicrobium nitrativorans NL23</name>
    <dbReference type="NCBI Taxonomy" id="1029756"/>
    <lineage>
        <taxon>Bacteria</taxon>
        <taxon>Pseudomonadati</taxon>
        <taxon>Pseudomonadota</taxon>
        <taxon>Alphaproteobacteria</taxon>
        <taxon>Hyphomicrobiales</taxon>
        <taxon>Hyphomicrobiaceae</taxon>
        <taxon>Hyphomicrobium</taxon>
    </lineage>
</organism>
<evidence type="ECO:0000256" key="5">
    <source>
        <dbReference type="ARBA" id="ARBA00022519"/>
    </source>
</evidence>
<comment type="similarity">
    <text evidence="2">Belongs to the TonB family.</text>
</comment>
<dbReference type="InterPro" id="IPR037682">
    <property type="entry name" value="TonB_C"/>
</dbReference>
<dbReference type="GO" id="GO:0031992">
    <property type="term" value="F:energy transducer activity"/>
    <property type="evidence" value="ECO:0007669"/>
    <property type="project" value="TreeGrafter"/>
</dbReference>
<dbReference type="RefSeq" id="WP_023786267.1">
    <property type="nucleotide sequence ID" value="NC_022997.1"/>
</dbReference>
<dbReference type="GO" id="GO:0098797">
    <property type="term" value="C:plasma membrane protein complex"/>
    <property type="evidence" value="ECO:0007669"/>
    <property type="project" value="TreeGrafter"/>
</dbReference>
<keyword evidence="4" id="KW-1003">Cell membrane</keyword>
<keyword evidence="3" id="KW-0813">Transport</keyword>
<dbReference type="SUPFAM" id="SSF74653">
    <property type="entry name" value="TolA/TonB C-terminal domain"/>
    <property type="match status" value="1"/>
</dbReference>
<evidence type="ECO:0000256" key="6">
    <source>
        <dbReference type="ARBA" id="ARBA00022692"/>
    </source>
</evidence>
<dbReference type="Pfam" id="PF03544">
    <property type="entry name" value="TonB_C"/>
    <property type="match status" value="1"/>
</dbReference>
<keyword evidence="9" id="KW-0472">Membrane</keyword>
<reference evidence="12 13" key="1">
    <citation type="journal article" date="2014" name="Genome Announc.">
        <title>Complete Genome Sequence of Hyphomicrobium nitrativorans Strain NL23, a Denitrifying Bacterium Isolated from Biofilm of a Methanol-Fed Denitrification System Treating Seawater at the Montreal Biodome.</title>
        <authorList>
            <person name="Martineau C."/>
            <person name="Villeneuve C."/>
            <person name="Mauffrey F."/>
            <person name="Villemur R."/>
        </authorList>
    </citation>
    <scope>NUCLEOTIDE SEQUENCE [LARGE SCALE GENOMIC DNA]</scope>
    <source>
        <strain evidence="12">NL23</strain>
    </source>
</reference>
<dbReference type="GO" id="GO:0015031">
    <property type="term" value="P:protein transport"/>
    <property type="evidence" value="ECO:0007669"/>
    <property type="project" value="UniProtKB-KW"/>
</dbReference>
<dbReference type="Proteomes" id="UP000018542">
    <property type="component" value="Chromosome"/>
</dbReference>
<evidence type="ECO:0000256" key="4">
    <source>
        <dbReference type="ARBA" id="ARBA00022475"/>
    </source>
</evidence>
<evidence type="ECO:0000313" key="12">
    <source>
        <dbReference type="EMBL" id="AHB47806.1"/>
    </source>
</evidence>
<keyword evidence="8" id="KW-1133">Transmembrane helix</keyword>
<dbReference type="PANTHER" id="PTHR33446">
    <property type="entry name" value="PROTEIN TONB-RELATED"/>
    <property type="match status" value="1"/>
</dbReference>
<feature type="compositionally biased region" description="Basic and acidic residues" evidence="10">
    <location>
        <begin position="133"/>
        <end position="153"/>
    </location>
</feature>
<keyword evidence="7" id="KW-0653">Protein transport</keyword>
<protein>
    <submittedName>
        <fullName evidence="12">Cell envelope biogenesis protein TonB</fullName>
    </submittedName>
</protein>
<sequence>MVSLAWQYERDGESLVTSATRWLGAAVTVAAMQAGIAYAVLNWPRAAESAGEPAGAIMIDIAPVVSAPDVPPQELAVGPEQAASEESIANISDDVVEELLEMEDMPVARPKPIEDIPKLAELQHAEAVLPQPIEDKPLPKEEEPEVEKLVEQKKAKKPPRKQSVASQAMAPRAVKNAKKSRTNAAPRAGTSSSMSAATWRGRLVAHLNRHKRHPGGGARGTASISFTINRSGSVTGVRLTRSSGNAALDQAAVALARRASPVPAPPSNVGGGSVTVNVPIRFTR</sequence>
<name>V5SAP1_9HYPH</name>
<dbReference type="STRING" id="1029756.W911_04295"/>
<dbReference type="InterPro" id="IPR006260">
    <property type="entry name" value="TonB/TolA_C"/>
</dbReference>
<feature type="domain" description="TonB C-terminal" evidence="11">
    <location>
        <begin position="194"/>
        <end position="284"/>
    </location>
</feature>
<dbReference type="PROSITE" id="PS52015">
    <property type="entry name" value="TONB_CTD"/>
    <property type="match status" value="1"/>
</dbReference>
<evidence type="ECO:0000256" key="8">
    <source>
        <dbReference type="ARBA" id="ARBA00022989"/>
    </source>
</evidence>